<accession>A0A2P5XRA0</accession>
<evidence type="ECO:0000256" key="6">
    <source>
        <dbReference type="ARBA" id="ARBA00022679"/>
    </source>
</evidence>
<evidence type="ECO:0000259" key="18">
    <source>
        <dbReference type="Pfam" id="PF02887"/>
    </source>
</evidence>
<dbReference type="InterPro" id="IPR001697">
    <property type="entry name" value="Pyr_Knase"/>
</dbReference>
<dbReference type="SUPFAM" id="SSF51621">
    <property type="entry name" value="Phosphoenolpyruvate/pyruvate domain"/>
    <property type="match status" value="1"/>
</dbReference>
<dbReference type="Gene3D" id="3.20.20.60">
    <property type="entry name" value="Phosphoenolpyruvate-binding domains"/>
    <property type="match status" value="1"/>
</dbReference>
<evidence type="ECO:0000256" key="4">
    <source>
        <dbReference type="ARBA" id="ARBA00008663"/>
    </source>
</evidence>
<dbReference type="OrthoDB" id="108365at2759"/>
<dbReference type="FunFam" id="3.20.20.60:FF:000025">
    <property type="entry name" value="Pyruvate kinase"/>
    <property type="match status" value="1"/>
</dbReference>
<evidence type="ECO:0000256" key="16">
    <source>
        <dbReference type="RuleBase" id="RU000504"/>
    </source>
</evidence>
<keyword evidence="7" id="KW-0479">Metal-binding</keyword>
<keyword evidence="8" id="KW-0547">Nucleotide-binding</keyword>
<feature type="domain" description="Pyruvate kinase C-terminal" evidence="18">
    <location>
        <begin position="431"/>
        <end position="531"/>
    </location>
</feature>
<name>A0A2P5XRA0_GOSBA</name>
<sequence length="539" mass="60157">MSGSFRFSISLSPLHSNEFPRIPVTKPRIHVPVPKLMTVTLSKVVSPLRVVAPGVMIAAVGLEVDRVTEAELKENRFRSTRRTKIVCTIGPRTCEFEEIEALAVGGMNVARVNICHGTRECHRDVIRRVRQLNEEKGFAVAVMMDTEGSEIHMDDLNDAESAKPRMAKYGLLLCEHLINHHAQNVPLLLIMMALLKIGPDVICRCTDPGLLLPRANLTFWRNGSLVRERNAMLPTISSKDWLDIDFGIEEGVDFIAVSFVKSAEVIKTLKSYIIDRSPGSQIGIISKIESIDYLKILEEIIRVSDGTMVARGDLGAQIPLEQVPLVQHEVIQLCRQLNKPVIVASQLLESMIEYPIPTRAEVTDVSEAVGQQADALMLSSEPAMGQYPEKALAVLRSVSLRIEKCRREEKNWDVTDLHIVSLSKLDEISKEICNTTSRMANKLKADAILVYTKTGQTASLLSRNRPDCPIFAFTPSTSIQRCLNLQWGLIPFRLDFWDDMESNLNRTFSLLKARAMIKSGDLIIAVSDVMQSIQAIKVP</sequence>
<dbReference type="PANTHER" id="PTHR11817">
    <property type="entry name" value="PYRUVATE KINASE"/>
    <property type="match status" value="1"/>
</dbReference>
<comment type="catalytic activity">
    <reaction evidence="14 16">
        <text>pyruvate + ATP = phosphoenolpyruvate + ADP + H(+)</text>
        <dbReference type="Rhea" id="RHEA:18157"/>
        <dbReference type="ChEBI" id="CHEBI:15361"/>
        <dbReference type="ChEBI" id="CHEBI:15378"/>
        <dbReference type="ChEBI" id="CHEBI:30616"/>
        <dbReference type="ChEBI" id="CHEBI:58702"/>
        <dbReference type="ChEBI" id="CHEBI:456216"/>
        <dbReference type="EC" id="2.7.1.40"/>
    </reaction>
</comment>
<dbReference type="EC" id="2.7.1.40" evidence="5 16"/>
<dbReference type="InterPro" id="IPR015793">
    <property type="entry name" value="Pyrv_Knase_brl"/>
</dbReference>
<evidence type="ECO:0000256" key="11">
    <source>
        <dbReference type="ARBA" id="ARBA00022842"/>
    </source>
</evidence>
<dbReference type="GO" id="GO:0005524">
    <property type="term" value="F:ATP binding"/>
    <property type="evidence" value="ECO:0007669"/>
    <property type="project" value="UniProtKB-KW"/>
</dbReference>
<dbReference type="SUPFAM" id="SSF52935">
    <property type="entry name" value="PK C-terminal domain-like"/>
    <property type="match status" value="1"/>
</dbReference>
<evidence type="ECO:0000256" key="14">
    <source>
        <dbReference type="ARBA" id="ARBA00048152"/>
    </source>
</evidence>
<dbReference type="Gene3D" id="3.40.1380.20">
    <property type="entry name" value="Pyruvate kinase, C-terminal domain"/>
    <property type="match status" value="1"/>
</dbReference>
<reference evidence="19 20" key="1">
    <citation type="submission" date="2015-01" db="EMBL/GenBank/DDBJ databases">
        <title>Genome of allotetraploid Gossypium barbadense reveals genomic plasticity and fiber elongation in cotton evolution.</title>
        <authorList>
            <person name="Chen X."/>
            <person name="Liu X."/>
            <person name="Zhao B."/>
            <person name="Zheng H."/>
            <person name="Hu Y."/>
            <person name="Lu G."/>
            <person name="Yang C."/>
            <person name="Chen J."/>
            <person name="Shan C."/>
            <person name="Zhang L."/>
            <person name="Zhou Y."/>
            <person name="Wang L."/>
            <person name="Guo W."/>
            <person name="Bai Y."/>
            <person name="Ruan J."/>
            <person name="Shangguan X."/>
            <person name="Mao Y."/>
            <person name="Jiang J."/>
            <person name="Zhu Y."/>
            <person name="Lei J."/>
            <person name="Kang H."/>
            <person name="Chen S."/>
            <person name="He X."/>
            <person name="Wang R."/>
            <person name="Wang Y."/>
            <person name="Chen J."/>
            <person name="Wang L."/>
            <person name="Yu S."/>
            <person name="Wang B."/>
            <person name="Wei J."/>
            <person name="Song S."/>
            <person name="Lu X."/>
            <person name="Gao Z."/>
            <person name="Gu W."/>
            <person name="Deng X."/>
            <person name="Ma D."/>
            <person name="Wang S."/>
            <person name="Liang W."/>
            <person name="Fang L."/>
            <person name="Cai C."/>
            <person name="Zhu X."/>
            <person name="Zhou B."/>
            <person name="Zhang Y."/>
            <person name="Chen Z."/>
            <person name="Xu S."/>
            <person name="Zhu R."/>
            <person name="Wang S."/>
            <person name="Zhang T."/>
            <person name="Zhao G."/>
        </authorList>
    </citation>
    <scope>NUCLEOTIDE SEQUENCE [LARGE SCALE GENOMIC DNA]</scope>
    <source>
        <strain evidence="20">cv. Xinhai21</strain>
        <tissue evidence="19">Leaf</tissue>
    </source>
</reference>
<proteinExistence type="inferred from homology"/>
<comment type="cofactor">
    <cofactor evidence="1">
        <name>Mg(2+)</name>
        <dbReference type="ChEBI" id="CHEBI:18420"/>
    </cofactor>
</comment>
<dbReference type="Pfam" id="PF00224">
    <property type="entry name" value="PK"/>
    <property type="match status" value="2"/>
</dbReference>
<dbReference type="UniPathway" id="UPA00109">
    <property type="reaction ID" value="UER00188"/>
</dbReference>
<dbReference type="InterPro" id="IPR040442">
    <property type="entry name" value="Pyrv_kinase-like_dom_sf"/>
</dbReference>
<dbReference type="AlphaFoldDB" id="A0A2P5XRA0"/>
<dbReference type="InterPro" id="IPR036918">
    <property type="entry name" value="Pyrv_Knase_C_sf"/>
</dbReference>
<evidence type="ECO:0000259" key="17">
    <source>
        <dbReference type="Pfam" id="PF00224"/>
    </source>
</evidence>
<keyword evidence="13" id="KW-0670">Pyruvate</keyword>
<keyword evidence="9 16" id="KW-0418">Kinase</keyword>
<keyword evidence="11 16" id="KW-0460">Magnesium</keyword>
<dbReference type="PRINTS" id="PR01050">
    <property type="entry name" value="PYRUVTKNASE"/>
</dbReference>
<dbReference type="EMBL" id="KZ664374">
    <property type="protein sequence ID" value="PPS05882.1"/>
    <property type="molecule type" value="Genomic_DNA"/>
</dbReference>
<protein>
    <recommendedName>
        <fullName evidence="5 16">Pyruvate kinase</fullName>
        <ecNumber evidence="5 16">2.7.1.40</ecNumber>
    </recommendedName>
</protein>
<evidence type="ECO:0000256" key="15">
    <source>
        <dbReference type="ARBA" id="ARBA00063009"/>
    </source>
</evidence>
<organism evidence="19 20">
    <name type="scientific">Gossypium barbadense</name>
    <name type="common">Sea Island cotton</name>
    <name type="synonym">Hibiscus barbadensis</name>
    <dbReference type="NCBI Taxonomy" id="3634"/>
    <lineage>
        <taxon>Eukaryota</taxon>
        <taxon>Viridiplantae</taxon>
        <taxon>Streptophyta</taxon>
        <taxon>Embryophyta</taxon>
        <taxon>Tracheophyta</taxon>
        <taxon>Spermatophyta</taxon>
        <taxon>Magnoliopsida</taxon>
        <taxon>eudicotyledons</taxon>
        <taxon>Gunneridae</taxon>
        <taxon>Pentapetalae</taxon>
        <taxon>rosids</taxon>
        <taxon>malvids</taxon>
        <taxon>Malvales</taxon>
        <taxon>Malvaceae</taxon>
        <taxon>Malvoideae</taxon>
        <taxon>Gossypium</taxon>
    </lineage>
</organism>
<dbReference type="GO" id="GO:0009570">
    <property type="term" value="C:chloroplast stroma"/>
    <property type="evidence" value="ECO:0007669"/>
    <property type="project" value="UniProtKB-ARBA"/>
</dbReference>
<comment type="pathway">
    <text evidence="3 16">Carbohydrate degradation; glycolysis; pyruvate from D-glyceraldehyde 3-phosphate: step 5/5.</text>
</comment>
<gene>
    <name evidence="19" type="ORF">GOBAR_AA14751</name>
</gene>
<comment type="similarity">
    <text evidence="4 16">Belongs to the pyruvate kinase family.</text>
</comment>
<keyword evidence="12 16" id="KW-0324">Glycolysis</keyword>
<evidence type="ECO:0000256" key="5">
    <source>
        <dbReference type="ARBA" id="ARBA00012142"/>
    </source>
</evidence>
<dbReference type="Pfam" id="PF02887">
    <property type="entry name" value="PK_C"/>
    <property type="match status" value="1"/>
</dbReference>
<evidence type="ECO:0000256" key="12">
    <source>
        <dbReference type="ARBA" id="ARBA00023152"/>
    </source>
</evidence>
<feature type="domain" description="Pyruvate kinase barrel" evidence="17">
    <location>
        <begin position="81"/>
        <end position="160"/>
    </location>
</feature>
<evidence type="ECO:0000256" key="2">
    <source>
        <dbReference type="ARBA" id="ARBA00001958"/>
    </source>
</evidence>
<dbReference type="Proteomes" id="UP000239757">
    <property type="component" value="Unassembled WGS sequence"/>
</dbReference>
<dbReference type="GO" id="GO:0016301">
    <property type="term" value="F:kinase activity"/>
    <property type="evidence" value="ECO:0007669"/>
    <property type="project" value="UniProtKB-KW"/>
</dbReference>
<evidence type="ECO:0000256" key="8">
    <source>
        <dbReference type="ARBA" id="ARBA00022741"/>
    </source>
</evidence>
<evidence type="ECO:0000256" key="3">
    <source>
        <dbReference type="ARBA" id="ARBA00004997"/>
    </source>
</evidence>
<evidence type="ECO:0000256" key="1">
    <source>
        <dbReference type="ARBA" id="ARBA00001946"/>
    </source>
</evidence>
<dbReference type="GO" id="GO:0000287">
    <property type="term" value="F:magnesium ion binding"/>
    <property type="evidence" value="ECO:0007669"/>
    <property type="project" value="InterPro"/>
</dbReference>
<dbReference type="InterPro" id="IPR015813">
    <property type="entry name" value="Pyrv/PenolPyrv_kinase-like_dom"/>
</dbReference>
<evidence type="ECO:0000313" key="20">
    <source>
        <dbReference type="Proteomes" id="UP000239757"/>
    </source>
</evidence>
<comment type="cofactor">
    <cofactor evidence="2">
        <name>K(+)</name>
        <dbReference type="ChEBI" id="CHEBI:29103"/>
    </cofactor>
</comment>
<feature type="domain" description="Pyruvate kinase barrel" evidence="17">
    <location>
        <begin position="230"/>
        <end position="391"/>
    </location>
</feature>
<evidence type="ECO:0000256" key="10">
    <source>
        <dbReference type="ARBA" id="ARBA00022840"/>
    </source>
</evidence>
<keyword evidence="6 16" id="KW-0808">Transferase</keyword>
<dbReference type="GO" id="GO:0030955">
    <property type="term" value="F:potassium ion binding"/>
    <property type="evidence" value="ECO:0007669"/>
    <property type="project" value="InterPro"/>
</dbReference>
<evidence type="ECO:0000256" key="13">
    <source>
        <dbReference type="ARBA" id="ARBA00023317"/>
    </source>
</evidence>
<evidence type="ECO:0000313" key="19">
    <source>
        <dbReference type="EMBL" id="PPS05882.1"/>
    </source>
</evidence>
<evidence type="ECO:0000256" key="9">
    <source>
        <dbReference type="ARBA" id="ARBA00022777"/>
    </source>
</evidence>
<dbReference type="InterPro" id="IPR015795">
    <property type="entry name" value="Pyrv_Knase_C"/>
</dbReference>
<keyword evidence="10" id="KW-0067">ATP-binding</keyword>
<comment type="subunit">
    <text evidence="15">Oligomer of alpha and beta subunits.</text>
</comment>
<dbReference type="GO" id="GO:0004743">
    <property type="term" value="F:pyruvate kinase activity"/>
    <property type="evidence" value="ECO:0007669"/>
    <property type="project" value="UniProtKB-EC"/>
</dbReference>
<evidence type="ECO:0000256" key="7">
    <source>
        <dbReference type="ARBA" id="ARBA00022723"/>
    </source>
</evidence>